<keyword evidence="2" id="KW-1185">Reference proteome</keyword>
<evidence type="ECO:0000313" key="1">
    <source>
        <dbReference type="EMBL" id="MBO0455067.1"/>
    </source>
</evidence>
<proteinExistence type="predicted"/>
<dbReference type="EMBL" id="JAFLVR010000087">
    <property type="protein sequence ID" value="MBO0455067.1"/>
    <property type="molecule type" value="Genomic_DNA"/>
</dbReference>
<gene>
    <name evidence="1" type="ORF">JZO85_22695</name>
</gene>
<comment type="caution">
    <text evidence="1">The sequence shown here is derived from an EMBL/GenBank/DDBJ whole genome shotgun (WGS) entry which is preliminary data.</text>
</comment>
<organism evidence="1 2">
    <name type="scientific">Candidatus Enterococcus murrayae</name>
    <dbReference type="NCBI Taxonomy" id="2815321"/>
    <lineage>
        <taxon>Bacteria</taxon>
        <taxon>Bacillati</taxon>
        <taxon>Bacillota</taxon>
        <taxon>Bacilli</taxon>
        <taxon>Lactobacillales</taxon>
        <taxon>Enterococcaceae</taxon>
        <taxon>Enterococcus</taxon>
    </lineage>
</organism>
<reference evidence="1 2" key="1">
    <citation type="submission" date="2021-03" db="EMBL/GenBank/DDBJ databases">
        <title>Enterococcal diversity collection.</title>
        <authorList>
            <person name="Gilmore M.S."/>
            <person name="Schwartzman J."/>
            <person name="Van Tyne D."/>
            <person name="Martin M."/>
            <person name="Earl A.M."/>
            <person name="Manson A.L."/>
            <person name="Straub T."/>
            <person name="Salamzade R."/>
            <person name="Saavedra J."/>
            <person name="Lebreton F."/>
            <person name="Prichula J."/>
            <person name="Schaufler K."/>
            <person name="Gaca A."/>
            <person name="Sgardioli B."/>
            <person name="Wagenaar J."/>
            <person name="Strong T."/>
        </authorList>
    </citation>
    <scope>NUCLEOTIDE SEQUENCE [LARGE SCALE GENOMIC DNA]</scope>
    <source>
        <strain evidence="1 2">MJM16</strain>
    </source>
</reference>
<protein>
    <submittedName>
        <fullName evidence="1">Uncharacterized protein</fullName>
    </submittedName>
</protein>
<dbReference type="RefSeq" id="WP_207110788.1">
    <property type="nucleotide sequence ID" value="NZ_JAFLVR010000087.1"/>
</dbReference>
<sequence>MTKEEYLNQIVGILRQEKIEYALQQQIIETVTELLEQYNVEFVSELLPSLFKI</sequence>
<evidence type="ECO:0000313" key="2">
    <source>
        <dbReference type="Proteomes" id="UP000664495"/>
    </source>
</evidence>
<name>A0ABS3HNN6_9ENTE</name>
<accession>A0ABS3HNN6</accession>
<dbReference type="Proteomes" id="UP000664495">
    <property type="component" value="Unassembled WGS sequence"/>
</dbReference>